<gene>
    <name evidence="2" type="ORF">AQPW35_16370</name>
</gene>
<protein>
    <submittedName>
        <fullName evidence="2">Uncharacterized protein</fullName>
    </submittedName>
</protein>
<organism evidence="2 3">
    <name type="scientific">Pseudaquabacterium pictum</name>
    <dbReference type="NCBI Taxonomy" id="2315236"/>
    <lineage>
        <taxon>Bacteria</taxon>
        <taxon>Pseudomonadati</taxon>
        <taxon>Pseudomonadota</taxon>
        <taxon>Betaproteobacteria</taxon>
        <taxon>Burkholderiales</taxon>
        <taxon>Sphaerotilaceae</taxon>
        <taxon>Pseudaquabacterium</taxon>
    </lineage>
</organism>
<keyword evidence="3" id="KW-1185">Reference proteome</keyword>
<evidence type="ECO:0000313" key="2">
    <source>
        <dbReference type="EMBL" id="GCL62556.1"/>
    </source>
</evidence>
<accession>A0A480ANH7</accession>
<proteinExistence type="predicted"/>
<sequence length="92" mass="10142">MKWRAFSHTPQWVRLSDLFGRTGGSVQTQPALDERTGLARAQGDAGRGASAGPNGMRPTLTDEVLWCNKGRTQDWIARRITPARSANHKLAK</sequence>
<reference evidence="3" key="1">
    <citation type="submission" date="2019-03" db="EMBL/GenBank/DDBJ databases">
        <title>Aquabacterium pictum sp.nov., the first bacteriochlorophyll a-containing freshwater bacterium in the genus Aquabacterium of the class Betaproteobacteria.</title>
        <authorList>
            <person name="Hirose S."/>
            <person name="Tank M."/>
            <person name="Hara E."/>
            <person name="Tamaki H."/>
            <person name="Takaichi S."/>
            <person name="Haruta S."/>
            <person name="Hanada S."/>
        </authorList>
    </citation>
    <scope>NUCLEOTIDE SEQUENCE [LARGE SCALE GENOMIC DNA]</scope>
    <source>
        <strain evidence="3">W35</strain>
    </source>
</reference>
<dbReference type="EMBL" id="BJCL01000003">
    <property type="protein sequence ID" value="GCL62556.1"/>
    <property type="molecule type" value="Genomic_DNA"/>
</dbReference>
<evidence type="ECO:0000256" key="1">
    <source>
        <dbReference type="SAM" id="MobiDB-lite"/>
    </source>
</evidence>
<feature type="region of interest" description="Disordered" evidence="1">
    <location>
        <begin position="36"/>
        <end position="59"/>
    </location>
</feature>
<dbReference type="AlphaFoldDB" id="A0A480ANH7"/>
<name>A0A480ANH7_9BURK</name>
<evidence type="ECO:0000313" key="3">
    <source>
        <dbReference type="Proteomes" id="UP000301751"/>
    </source>
</evidence>
<comment type="caution">
    <text evidence="2">The sequence shown here is derived from an EMBL/GenBank/DDBJ whole genome shotgun (WGS) entry which is preliminary data.</text>
</comment>
<dbReference type="Proteomes" id="UP000301751">
    <property type="component" value="Unassembled WGS sequence"/>
</dbReference>